<proteinExistence type="predicted"/>
<comment type="caution">
    <text evidence="3">The sequence shown here is derived from an EMBL/GenBank/DDBJ whole genome shotgun (WGS) entry which is preliminary data.</text>
</comment>
<accession>A0A8K0STY7</accession>
<evidence type="ECO:0000259" key="2">
    <source>
        <dbReference type="Pfam" id="PF22664"/>
    </source>
</evidence>
<dbReference type="Proteomes" id="UP000813444">
    <property type="component" value="Unassembled WGS sequence"/>
</dbReference>
<dbReference type="PANTHER" id="PTHR31642">
    <property type="entry name" value="TRICHOTHECENE 3-O-ACETYLTRANSFERASE"/>
    <property type="match status" value="1"/>
</dbReference>
<dbReference type="EMBL" id="JAGPNK010000004">
    <property type="protein sequence ID" value="KAH7322512.1"/>
    <property type="molecule type" value="Genomic_DNA"/>
</dbReference>
<gene>
    <name evidence="3" type="ORF">B0I35DRAFT_425918</name>
</gene>
<sequence>MQRNFTFSPVDEIMPHMWMTVLLCFPCLDERKQDVVECLQKALTMMVKERPFLAGTLEKTTAEGAGRKGSLSLKLPESVDALSGALVKVNDLTDPESGWSDSYEELRKANFPPSKLDGSKLSPVAYGVSSETNRVLETQANFIKGGCILAISTCHAFVDGWGYTLILQEWARCCRAVQSGTPDVPGEAAATEDDSRPPGLFVEATSEDYENLKSRQELWGLLGLDWRRHVKTDGDAEGVQVSQPYHDHAVACSSLWTISPEAIAKLKVLANQKPENGWASSQDAVLAMLWRAITRARAPGWTAEQLQGSSMVSVAIDGRRHLTPPVPPSHVGNVVFCCLTWQPVSRLLVAPEDEENALAQVACDVRKSILAKGRNKPMLTDALRLAASIPDLTVDFGNAFTSWLGTDLATSAVWDLPVYHLDFGGIFGLGDGKPEYFRFPRGQFDGLCLMHPKQVNGAVDVAITLFPEEMDRLRNDTVFTSYVKFLAE</sequence>
<dbReference type="AlphaFoldDB" id="A0A8K0STY7"/>
<organism evidence="3 4">
    <name type="scientific">Stachybotrys elegans</name>
    <dbReference type="NCBI Taxonomy" id="80388"/>
    <lineage>
        <taxon>Eukaryota</taxon>
        <taxon>Fungi</taxon>
        <taxon>Dikarya</taxon>
        <taxon>Ascomycota</taxon>
        <taxon>Pezizomycotina</taxon>
        <taxon>Sordariomycetes</taxon>
        <taxon>Hypocreomycetidae</taxon>
        <taxon>Hypocreales</taxon>
        <taxon>Stachybotryaceae</taxon>
        <taxon>Stachybotrys</taxon>
    </lineage>
</organism>
<dbReference type="InterPro" id="IPR054710">
    <property type="entry name" value="Tri101-like_N"/>
</dbReference>
<dbReference type="PANTHER" id="PTHR31642:SF270">
    <property type="entry name" value="O-ACYLTRANSFERASE AUSQ"/>
    <property type="match status" value="1"/>
</dbReference>
<evidence type="ECO:0000313" key="3">
    <source>
        <dbReference type="EMBL" id="KAH7322512.1"/>
    </source>
</evidence>
<dbReference type="OrthoDB" id="1862401at2759"/>
<keyword evidence="1 3" id="KW-0808">Transferase</keyword>
<dbReference type="Pfam" id="PF22664">
    <property type="entry name" value="TRI-like_N"/>
    <property type="match status" value="1"/>
</dbReference>
<dbReference type="Pfam" id="PF02458">
    <property type="entry name" value="Transferase"/>
    <property type="match status" value="1"/>
</dbReference>
<dbReference type="InterPro" id="IPR023213">
    <property type="entry name" value="CAT-like_dom_sf"/>
</dbReference>
<keyword evidence="4" id="KW-1185">Reference proteome</keyword>
<dbReference type="InterPro" id="IPR050317">
    <property type="entry name" value="Plant_Fungal_Acyltransferase"/>
</dbReference>
<dbReference type="GO" id="GO:0016747">
    <property type="term" value="F:acyltransferase activity, transferring groups other than amino-acyl groups"/>
    <property type="evidence" value="ECO:0007669"/>
    <property type="project" value="TreeGrafter"/>
</dbReference>
<reference evidence="3" key="1">
    <citation type="journal article" date="2021" name="Nat. Commun.">
        <title>Genetic determinants of endophytism in the Arabidopsis root mycobiome.</title>
        <authorList>
            <person name="Mesny F."/>
            <person name="Miyauchi S."/>
            <person name="Thiergart T."/>
            <person name="Pickel B."/>
            <person name="Atanasova L."/>
            <person name="Karlsson M."/>
            <person name="Huettel B."/>
            <person name="Barry K.W."/>
            <person name="Haridas S."/>
            <person name="Chen C."/>
            <person name="Bauer D."/>
            <person name="Andreopoulos W."/>
            <person name="Pangilinan J."/>
            <person name="LaButti K."/>
            <person name="Riley R."/>
            <person name="Lipzen A."/>
            <person name="Clum A."/>
            <person name="Drula E."/>
            <person name="Henrissat B."/>
            <person name="Kohler A."/>
            <person name="Grigoriev I.V."/>
            <person name="Martin F.M."/>
            <person name="Hacquard S."/>
        </authorList>
    </citation>
    <scope>NUCLEOTIDE SEQUENCE</scope>
    <source>
        <strain evidence="3">MPI-CAGE-CH-0235</strain>
    </source>
</reference>
<dbReference type="Gene3D" id="3.30.559.10">
    <property type="entry name" value="Chloramphenicol acetyltransferase-like domain"/>
    <property type="match status" value="2"/>
</dbReference>
<feature type="domain" description="Trichothecene 3-O-acetyltransferase-like N-terminal" evidence="2">
    <location>
        <begin position="20"/>
        <end position="174"/>
    </location>
</feature>
<evidence type="ECO:0000313" key="4">
    <source>
        <dbReference type="Proteomes" id="UP000813444"/>
    </source>
</evidence>
<name>A0A8K0STY7_9HYPO</name>
<protein>
    <submittedName>
        <fullName evidence="3">Transferase family-domain-containing protein</fullName>
    </submittedName>
</protein>
<evidence type="ECO:0000256" key="1">
    <source>
        <dbReference type="ARBA" id="ARBA00022679"/>
    </source>
</evidence>